<proteinExistence type="predicted"/>
<evidence type="ECO:0000313" key="4">
    <source>
        <dbReference type="Proteomes" id="UP001242314"/>
    </source>
</evidence>
<dbReference type="InterPro" id="IPR012337">
    <property type="entry name" value="RNaseH-like_sf"/>
</dbReference>
<dbReference type="Gene3D" id="3.30.420.10">
    <property type="entry name" value="Ribonuclease H-like superfamily/Ribonuclease H"/>
    <property type="match status" value="1"/>
</dbReference>
<dbReference type="InterPro" id="IPR053392">
    <property type="entry name" value="Transposase_IS30-like"/>
</dbReference>
<organism evidence="3 4">
    <name type="scientific">Pseudoalteromonas distincta</name>
    <dbReference type="NCBI Taxonomy" id="77608"/>
    <lineage>
        <taxon>Bacteria</taxon>
        <taxon>Pseudomonadati</taxon>
        <taxon>Pseudomonadota</taxon>
        <taxon>Gammaproteobacteria</taxon>
        <taxon>Alteromonadales</taxon>
        <taxon>Pseudoalteromonadaceae</taxon>
        <taxon>Pseudoalteromonas</taxon>
    </lineage>
</organism>
<evidence type="ECO:0000313" key="3">
    <source>
        <dbReference type="EMBL" id="MDP4486325.1"/>
    </source>
</evidence>
<protein>
    <submittedName>
        <fullName evidence="3">IS30 family transposase</fullName>
    </submittedName>
</protein>
<dbReference type="PANTHER" id="PTHR10948:SF23">
    <property type="entry name" value="TRANSPOSASE INSI FOR INSERTION SEQUENCE ELEMENT IS30A-RELATED"/>
    <property type="match status" value="1"/>
</dbReference>
<dbReference type="Pfam" id="PF13936">
    <property type="entry name" value="HTH_38"/>
    <property type="match status" value="1"/>
</dbReference>
<dbReference type="InterPro" id="IPR051917">
    <property type="entry name" value="Transposase-Integrase"/>
</dbReference>
<dbReference type="EMBL" id="JASGWX010000037">
    <property type="protein sequence ID" value="MDP4486325.1"/>
    <property type="molecule type" value="Genomic_DNA"/>
</dbReference>
<gene>
    <name evidence="3" type="ORF">QDH73_20200</name>
</gene>
<dbReference type="Proteomes" id="UP001242314">
    <property type="component" value="Unassembled WGS sequence"/>
</dbReference>
<dbReference type="SUPFAM" id="SSF53098">
    <property type="entry name" value="Ribonuclease H-like"/>
    <property type="match status" value="1"/>
</dbReference>
<dbReference type="InterPro" id="IPR001584">
    <property type="entry name" value="Integrase_cat-core"/>
</dbReference>
<dbReference type="InterPro" id="IPR036397">
    <property type="entry name" value="RNaseH_sf"/>
</dbReference>
<dbReference type="NCBIfam" id="NF033563">
    <property type="entry name" value="transpos_IS30"/>
    <property type="match status" value="1"/>
</dbReference>
<evidence type="ECO:0000256" key="1">
    <source>
        <dbReference type="ARBA" id="ARBA00023172"/>
    </source>
</evidence>
<accession>A0ABT9GKA0</accession>
<reference evidence="3 4" key="1">
    <citation type="submission" date="2023-04" db="EMBL/GenBank/DDBJ databases">
        <title>Novel Pseudoalteromonas species isolated from Pacific coral.</title>
        <authorList>
            <person name="Videau P."/>
            <person name="Shlafstein M.D."/>
            <person name="Oline D.K."/>
            <person name="Strangman W.K."/>
            <person name="Hahnke R.L."/>
            <person name="Saw J.H."/>
            <person name="Ushijima B."/>
        </authorList>
    </citation>
    <scope>NUCLEOTIDE SEQUENCE [LARGE SCALE GENOMIC DNA]</scope>
    <source>
        <strain evidence="3 4">LMG 14908</strain>
    </source>
</reference>
<dbReference type="PROSITE" id="PS50994">
    <property type="entry name" value="INTEGRASE"/>
    <property type="match status" value="1"/>
</dbReference>
<keyword evidence="1" id="KW-0233">DNA recombination</keyword>
<dbReference type="InterPro" id="IPR025246">
    <property type="entry name" value="IS30-like_HTH"/>
</dbReference>
<comment type="caution">
    <text evidence="3">The sequence shown here is derived from an EMBL/GenBank/DDBJ whole genome shotgun (WGS) entry which is preliminary data.</text>
</comment>
<sequence>MGTQYSHLSNFERCRLFEWYHYQKKSIREVSRLLNRSHSTISRELKRNKYDYYVPTYYPHPAQMYYEVRVRERAKRVKLKSVEAQRYVTDKLKLGWSPEIIAGRIKFDKTLPNVSHEAIYQYIYKNEPSLIVYLARQHKKRKKKYPTRKTKTVWGQRCSILDRPDDINLRKNFGHWESDSVESSDRKCALNVLLERVSRVCHITKLPSKKALATSNAICKKLSIYPPSSCLSITYDNGSENTEFKKVEAILKNKSYFCEPYHSWEKGAVEQINGLIRRYYPKKTNFSKVSHQQLKKVEEQLNNRPRKCLGFKTPNEVYNELGGALPIRI</sequence>
<dbReference type="RefSeq" id="WP_039488938.1">
    <property type="nucleotide sequence ID" value="NZ_JASGWX010000037.1"/>
</dbReference>
<dbReference type="PANTHER" id="PTHR10948">
    <property type="entry name" value="TRANSPOSASE"/>
    <property type="match status" value="1"/>
</dbReference>
<keyword evidence="4" id="KW-1185">Reference proteome</keyword>
<evidence type="ECO:0000259" key="2">
    <source>
        <dbReference type="PROSITE" id="PS50994"/>
    </source>
</evidence>
<feature type="domain" description="Integrase catalytic" evidence="2">
    <location>
        <begin position="160"/>
        <end position="322"/>
    </location>
</feature>
<name>A0ABT9GKA0_9GAMM</name>